<name>A0AAN7EHY4_QUERU</name>
<evidence type="ECO:0000256" key="10">
    <source>
        <dbReference type="ARBA" id="ARBA00022737"/>
    </source>
</evidence>
<evidence type="ECO:0000256" key="16">
    <source>
        <dbReference type="ARBA" id="ARBA00023170"/>
    </source>
</evidence>
<dbReference type="GO" id="GO:0004674">
    <property type="term" value="F:protein serine/threonine kinase activity"/>
    <property type="evidence" value="ECO:0007669"/>
    <property type="project" value="UniProtKB-KW"/>
</dbReference>
<evidence type="ECO:0000256" key="15">
    <source>
        <dbReference type="ARBA" id="ARBA00023136"/>
    </source>
</evidence>
<evidence type="ECO:0000256" key="9">
    <source>
        <dbReference type="ARBA" id="ARBA00022729"/>
    </source>
</evidence>
<dbReference type="Gene3D" id="1.10.510.10">
    <property type="entry name" value="Transferase(Phosphotransferase) domain 1"/>
    <property type="match status" value="1"/>
</dbReference>
<dbReference type="InterPro" id="IPR000719">
    <property type="entry name" value="Prot_kinase_dom"/>
</dbReference>
<dbReference type="Pfam" id="PF23598">
    <property type="entry name" value="LRR_14"/>
    <property type="match status" value="2"/>
</dbReference>
<keyword evidence="8 21" id="KW-0812">Transmembrane</keyword>
<dbReference type="InterPro" id="IPR032675">
    <property type="entry name" value="LRR_dom_sf"/>
</dbReference>
<feature type="domain" description="Protein kinase" evidence="23">
    <location>
        <begin position="699"/>
        <end position="968"/>
    </location>
</feature>
<dbReference type="SMART" id="SM00365">
    <property type="entry name" value="LRR_SD22"/>
    <property type="match status" value="6"/>
</dbReference>
<dbReference type="PANTHER" id="PTHR48053:SF163">
    <property type="entry name" value="MDIS1-INTERACTING RECEPTOR LIKE KINASE 2-LIKE"/>
    <property type="match status" value="1"/>
</dbReference>
<evidence type="ECO:0000256" key="20">
    <source>
        <dbReference type="PROSITE-ProRule" id="PRU10141"/>
    </source>
</evidence>
<dbReference type="SUPFAM" id="SSF52058">
    <property type="entry name" value="L domain-like"/>
    <property type="match status" value="3"/>
</dbReference>
<dbReference type="Proteomes" id="UP001324115">
    <property type="component" value="Unassembled WGS sequence"/>
</dbReference>
<dbReference type="PROSITE" id="PS50011">
    <property type="entry name" value="PROTEIN_KINASE_DOM"/>
    <property type="match status" value="1"/>
</dbReference>
<evidence type="ECO:0000256" key="12">
    <source>
        <dbReference type="ARBA" id="ARBA00022777"/>
    </source>
</evidence>
<dbReference type="SUPFAM" id="SSF56112">
    <property type="entry name" value="Protein kinase-like (PK-like)"/>
    <property type="match status" value="1"/>
</dbReference>
<comment type="caution">
    <text evidence="24">The sequence shown here is derived from an EMBL/GenBank/DDBJ whole genome shotgun (WGS) entry which is preliminary data.</text>
</comment>
<dbReference type="Gene3D" id="3.80.10.10">
    <property type="entry name" value="Ribonuclease Inhibitor"/>
    <property type="match status" value="4"/>
</dbReference>
<keyword evidence="25" id="KW-1185">Reference proteome</keyword>
<evidence type="ECO:0000256" key="8">
    <source>
        <dbReference type="ARBA" id="ARBA00022692"/>
    </source>
</evidence>
<dbReference type="Pfam" id="PF00069">
    <property type="entry name" value="Pkinase"/>
    <property type="match status" value="1"/>
</dbReference>
<keyword evidence="16" id="KW-0675">Receptor</keyword>
<feature type="binding site" evidence="20">
    <location>
        <position position="728"/>
    </location>
    <ligand>
        <name>ATP</name>
        <dbReference type="ChEBI" id="CHEBI:30616"/>
    </ligand>
</feature>
<comment type="catalytic activity">
    <reaction evidence="19">
        <text>L-seryl-[protein] + ATP = O-phospho-L-seryl-[protein] + ADP + H(+)</text>
        <dbReference type="Rhea" id="RHEA:17989"/>
        <dbReference type="Rhea" id="RHEA-COMP:9863"/>
        <dbReference type="Rhea" id="RHEA-COMP:11604"/>
        <dbReference type="ChEBI" id="CHEBI:15378"/>
        <dbReference type="ChEBI" id="CHEBI:29999"/>
        <dbReference type="ChEBI" id="CHEBI:30616"/>
        <dbReference type="ChEBI" id="CHEBI:83421"/>
        <dbReference type="ChEBI" id="CHEBI:456216"/>
        <dbReference type="EC" id="2.7.11.1"/>
    </reaction>
</comment>
<dbReference type="FunFam" id="3.80.10.10:FF:000233">
    <property type="entry name" value="Leucine-rich repeat receptor-like protein kinase TDR"/>
    <property type="match status" value="2"/>
</dbReference>
<keyword evidence="6" id="KW-0433">Leucine-rich repeat</keyword>
<evidence type="ECO:0000256" key="2">
    <source>
        <dbReference type="ARBA" id="ARBA00004479"/>
    </source>
</evidence>
<feature type="chain" id="PRO_5042837857" description="non-specific serine/threonine protein kinase" evidence="22">
    <location>
        <begin position="28"/>
        <end position="968"/>
    </location>
</feature>
<dbReference type="InterPro" id="IPR001611">
    <property type="entry name" value="Leu-rich_rpt"/>
</dbReference>
<dbReference type="InterPro" id="IPR055414">
    <property type="entry name" value="LRR_R13L4/SHOC2-like"/>
</dbReference>
<evidence type="ECO:0000256" key="5">
    <source>
        <dbReference type="ARBA" id="ARBA00022553"/>
    </source>
</evidence>
<protein>
    <recommendedName>
        <fullName evidence="3">non-specific serine/threonine protein kinase</fullName>
        <ecNumber evidence="3">2.7.11.1</ecNumber>
    </recommendedName>
</protein>
<evidence type="ECO:0000256" key="13">
    <source>
        <dbReference type="ARBA" id="ARBA00022840"/>
    </source>
</evidence>
<dbReference type="SMART" id="SM00369">
    <property type="entry name" value="LRR_TYP"/>
    <property type="match status" value="8"/>
</dbReference>
<keyword evidence="17" id="KW-0325">Glycoprotein</keyword>
<evidence type="ECO:0000256" key="19">
    <source>
        <dbReference type="ARBA" id="ARBA00048679"/>
    </source>
</evidence>
<evidence type="ECO:0000256" key="11">
    <source>
        <dbReference type="ARBA" id="ARBA00022741"/>
    </source>
</evidence>
<evidence type="ECO:0000256" key="22">
    <source>
        <dbReference type="SAM" id="SignalP"/>
    </source>
</evidence>
<evidence type="ECO:0000256" key="21">
    <source>
        <dbReference type="SAM" id="Phobius"/>
    </source>
</evidence>
<dbReference type="GO" id="GO:0005524">
    <property type="term" value="F:ATP binding"/>
    <property type="evidence" value="ECO:0007669"/>
    <property type="project" value="UniProtKB-UniRule"/>
</dbReference>
<keyword evidence="7" id="KW-0808">Transferase</keyword>
<dbReference type="FunFam" id="3.30.200.20:FF:000309">
    <property type="entry name" value="Leucine-rich repeat receptor protein kinase MSP1"/>
    <property type="match status" value="1"/>
</dbReference>
<dbReference type="InterPro" id="IPR051716">
    <property type="entry name" value="Plant_RL_S/T_kinase"/>
</dbReference>
<dbReference type="PROSITE" id="PS00107">
    <property type="entry name" value="PROTEIN_KINASE_ATP"/>
    <property type="match status" value="1"/>
</dbReference>
<feature type="transmembrane region" description="Helical" evidence="21">
    <location>
        <begin position="636"/>
        <end position="657"/>
    </location>
</feature>
<evidence type="ECO:0000256" key="3">
    <source>
        <dbReference type="ARBA" id="ARBA00012513"/>
    </source>
</evidence>
<keyword evidence="5" id="KW-0597">Phosphoprotein</keyword>
<dbReference type="GO" id="GO:0005886">
    <property type="term" value="C:plasma membrane"/>
    <property type="evidence" value="ECO:0007669"/>
    <property type="project" value="UniProtKB-SubCell"/>
</dbReference>
<evidence type="ECO:0000256" key="14">
    <source>
        <dbReference type="ARBA" id="ARBA00022989"/>
    </source>
</evidence>
<keyword evidence="9 22" id="KW-0732">Signal</keyword>
<dbReference type="FunFam" id="1.10.510.10:FF:000445">
    <property type="entry name" value="MDIS1-interacting receptor like kinase 2"/>
    <property type="match status" value="1"/>
</dbReference>
<evidence type="ECO:0000256" key="7">
    <source>
        <dbReference type="ARBA" id="ARBA00022679"/>
    </source>
</evidence>
<organism evidence="24 25">
    <name type="scientific">Quercus rubra</name>
    <name type="common">Northern red oak</name>
    <name type="synonym">Quercus borealis</name>
    <dbReference type="NCBI Taxonomy" id="3512"/>
    <lineage>
        <taxon>Eukaryota</taxon>
        <taxon>Viridiplantae</taxon>
        <taxon>Streptophyta</taxon>
        <taxon>Embryophyta</taxon>
        <taxon>Tracheophyta</taxon>
        <taxon>Spermatophyta</taxon>
        <taxon>Magnoliopsida</taxon>
        <taxon>eudicotyledons</taxon>
        <taxon>Gunneridae</taxon>
        <taxon>Pentapetalae</taxon>
        <taxon>rosids</taxon>
        <taxon>fabids</taxon>
        <taxon>Fagales</taxon>
        <taxon>Fagaceae</taxon>
        <taxon>Quercus</taxon>
    </lineage>
</organism>
<dbReference type="InterPro" id="IPR008266">
    <property type="entry name" value="Tyr_kinase_AS"/>
</dbReference>
<evidence type="ECO:0000256" key="6">
    <source>
        <dbReference type="ARBA" id="ARBA00022614"/>
    </source>
</evidence>
<sequence>MAFTSFQKVFSLVSLFVLSMLHFSTIADSVSVDNKTEADALLNWKARLQKENQSLLLSWTLLPNNATNASNNQNASSNPCNWFGISCNHAGSVIRLNLTNSGLKAKNQLSGSIPTEIGHLKSLNDLSLYANNFHGCIPASLGNLSHLTIFSLNSNFFSCSIPISLGTLSNLAYLYLYDNQLFGSIPPKIGNLTNLVELDISNNSFKGPIPYRIAKFEKLTLLHMNQNQLSGSIPLEIGNLKSLTFLSLETNHLSGLIPTSLGSLRNLTILHLYNNQLSGTIPEELGNLTSLIDLELSRNQLNGTIPISFGRLSGLKALFLRDNQLSGPIPQGIGNLMKLTALLLDANHFTSFLPQNLCQSGSLQLLRADNNHLTGPIPKTLRNCTNLIRVHLERNQLFGNISEDFGGKCTQLTNLKIAGNNISGGIPLEIGDLVQLQLLDLSSNHLVGEVPKEFGKLTSMLKLCLNGNKLYGGLPLELGSLINLEYLDLSTNKFGKSIPRDIGNLLKLHYLNMSNNEFILNIPVQMCELTHLSQLDLSLNSLKGEIPSQINNMQSLELFNLSHNNFSGFIPAAFEKMRGLSSVNISYNELEGPLPNSRAFQDARIEALQGNKGLCGNFTGLQPCSAGHISKKGNKIIFPLLGTLSLVLVFLGIYFTLKGKRRNPQTNKKKDMDKEEVLTIPTFDGRIMYQEIIDATQGFDAKFCIGEGGYGTVYKAKLISGDAYAVKKLTSSCDGNISQQKEFLNEIRALTEIRHRNIVKLHGFCSHSRFSILIYEYLEKGNLASILSNDGGAKELDWNKRVNIVKGVAHALSYMHHDCLPPIVHRDISSKNILLDSEYEAHVSDFGIAKILNQDSSNWTSLAGTYGYLAPELAYTMKITEKCDVFSFGVLVIEVIKGRHPGEIISTLSASSVEENLLLNDLLDIRLPPPILEVENHLKLIIKLAIACLHANPKSRPTMHMVSQILSS</sequence>
<keyword evidence="15 21" id="KW-0472">Membrane</keyword>
<evidence type="ECO:0000256" key="4">
    <source>
        <dbReference type="ARBA" id="ARBA00022527"/>
    </source>
</evidence>
<evidence type="ECO:0000256" key="18">
    <source>
        <dbReference type="ARBA" id="ARBA00047899"/>
    </source>
</evidence>
<keyword evidence="4" id="KW-0723">Serine/threonine-protein kinase</keyword>
<evidence type="ECO:0000259" key="23">
    <source>
        <dbReference type="PROSITE" id="PS50011"/>
    </source>
</evidence>
<dbReference type="InterPro" id="IPR011009">
    <property type="entry name" value="Kinase-like_dom_sf"/>
</dbReference>
<evidence type="ECO:0000313" key="24">
    <source>
        <dbReference type="EMBL" id="KAK4571988.1"/>
    </source>
</evidence>
<keyword evidence="10" id="KW-0677">Repeat</keyword>
<evidence type="ECO:0000256" key="1">
    <source>
        <dbReference type="ARBA" id="ARBA00004236"/>
    </source>
</evidence>
<dbReference type="PANTHER" id="PTHR48053">
    <property type="entry name" value="LEUCINE RICH REPEAT FAMILY PROTEIN, EXPRESSED"/>
    <property type="match status" value="1"/>
</dbReference>
<feature type="signal peptide" evidence="22">
    <location>
        <begin position="1"/>
        <end position="27"/>
    </location>
</feature>
<dbReference type="InterPro" id="IPR017441">
    <property type="entry name" value="Protein_kinase_ATP_BS"/>
</dbReference>
<reference evidence="24 25" key="1">
    <citation type="journal article" date="2023" name="G3 (Bethesda)">
        <title>A haplotype-resolved chromosome-scale genome for Quercus rubra L. provides insights into the genetics of adaptive traits for red oak species.</title>
        <authorList>
            <person name="Kapoor B."/>
            <person name="Jenkins J."/>
            <person name="Schmutz J."/>
            <person name="Zhebentyayeva T."/>
            <person name="Kuelheim C."/>
            <person name="Coggeshall M."/>
            <person name="Heim C."/>
            <person name="Lasky J.R."/>
            <person name="Leites L."/>
            <person name="Islam-Faridi N."/>
            <person name="Romero-Severson J."/>
            <person name="DeLeo V.L."/>
            <person name="Lucas S.M."/>
            <person name="Lazic D."/>
            <person name="Gailing O."/>
            <person name="Carlson J."/>
            <person name="Staton M."/>
        </authorList>
    </citation>
    <scope>NUCLEOTIDE SEQUENCE [LARGE SCALE GENOMIC DNA]</scope>
    <source>
        <strain evidence="24">Pseudo-F2</strain>
    </source>
</reference>
<dbReference type="Gene3D" id="3.30.200.20">
    <property type="entry name" value="Phosphorylase Kinase, domain 1"/>
    <property type="match status" value="1"/>
</dbReference>
<gene>
    <name evidence="24" type="ORF">RGQ29_030402</name>
</gene>
<keyword evidence="12" id="KW-0418">Kinase</keyword>
<proteinExistence type="predicted"/>
<accession>A0AAN7EHY4</accession>
<dbReference type="AlphaFoldDB" id="A0AAN7EHY4"/>
<keyword evidence="11 20" id="KW-0547">Nucleotide-binding</keyword>
<evidence type="ECO:0000313" key="25">
    <source>
        <dbReference type="Proteomes" id="UP001324115"/>
    </source>
</evidence>
<dbReference type="EC" id="2.7.11.1" evidence="3"/>
<dbReference type="Pfam" id="PF00560">
    <property type="entry name" value="LRR_1"/>
    <property type="match status" value="4"/>
</dbReference>
<keyword evidence="14 21" id="KW-1133">Transmembrane helix</keyword>
<evidence type="ECO:0000256" key="17">
    <source>
        <dbReference type="ARBA" id="ARBA00023180"/>
    </source>
</evidence>
<dbReference type="GO" id="GO:0009791">
    <property type="term" value="P:post-embryonic development"/>
    <property type="evidence" value="ECO:0007669"/>
    <property type="project" value="UniProtKB-ARBA"/>
</dbReference>
<keyword evidence="13 20" id="KW-0067">ATP-binding</keyword>
<comment type="subcellular location">
    <subcellularLocation>
        <location evidence="1">Cell membrane</location>
    </subcellularLocation>
    <subcellularLocation>
        <location evidence="2">Membrane</location>
        <topology evidence="2">Single-pass type I membrane protein</topology>
    </subcellularLocation>
</comment>
<comment type="catalytic activity">
    <reaction evidence="18">
        <text>L-threonyl-[protein] + ATP = O-phospho-L-threonyl-[protein] + ADP + H(+)</text>
        <dbReference type="Rhea" id="RHEA:46608"/>
        <dbReference type="Rhea" id="RHEA-COMP:11060"/>
        <dbReference type="Rhea" id="RHEA-COMP:11605"/>
        <dbReference type="ChEBI" id="CHEBI:15378"/>
        <dbReference type="ChEBI" id="CHEBI:30013"/>
        <dbReference type="ChEBI" id="CHEBI:30616"/>
        <dbReference type="ChEBI" id="CHEBI:61977"/>
        <dbReference type="ChEBI" id="CHEBI:456216"/>
        <dbReference type="EC" id="2.7.11.1"/>
    </reaction>
</comment>
<dbReference type="PROSITE" id="PS00109">
    <property type="entry name" value="PROTEIN_KINASE_TYR"/>
    <property type="match status" value="1"/>
</dbReference>
<dbReference type="InterPro" id="IPR003591">
    <property type="entry name" value="Leu-rich_rpt_typical-subtyp"/>
</dbReference>
<dbReference type="EMBL" id="JAXUIC010000009">
    <property type="protein sequence ID" value="KAK4571988.1"/>
    <property type="molecule type" value="Genomic_DNA"/>
</dbReference>